<proteinExistence type="inferred from homology"/>
<dbReference type="SUPFAM" id="SSF55895">
    <property type="entry name" value="Ribonuclease Rh-like"/>
    <property type="match status" value="1"/>
</dbReference>
<dbReference type="InterPro" id="IPR018188">
    <property type="entry name" value="RNase_T2_His_AS_1"/>
</dbReference>
<evidence type="ECO:0000313" key="3">
    <source>
        <dbReference type="EMBL" id="SMP07878.1"/>
    </source>
</evidence>
<sequence length="239" mass="26346">MAGVWRSLQHRAPALIAGMLSHFSILRRFAACLVAVLSISASGQSASADTAGEFDFYVLALSWSPTYCKQEGPDANRHQCGVDDPFRFIVHGLWPQYENGFPDFCPGVPERIDREIAFDNDDIIPSHGLIFHQWRKHGTCSGLDPEDYFDLTRAAFEKVRIPGAFQTLNKRGKAAPETVEKAFRLANPGLTGDAMSVTCENGELEEVRICLTKDLTFRACPNVDRAGCRSASLSVPAPR</sequence>
<dbReference type="InterPro" id="IPR039378">
    <property type="entry name" value="RNase_T2_prok"/>
</dbReference>
<dbReference type="PROSITE" id="PS00531">
    <property type="entry name" value="RNASE_T2_2"/>
    <property type="match status" value="1"/>
</dbReference>
<dbReference type="Gene3D" id="3.90.730.10">
    <property type="entry name" value="Ribonuclease T2-like"/>
    <property type="match status" value="1"/>
</dbReference>
<reference evidence="3 4" key="1">
    <citation type="submission" date="2017-05" db="EMBL/GenBank/DDBJ databases">
        <authorList>
            <person name="Varghese N."/>
            <person name="Submissions S."/>
        </authorList>
    </citation>
    <scope>NUCLEOTIDE SEQUENCE [LARGE SCALE GENOMIC DNA]</scope>
    <source>
        <strain evidence="3 4">DSM 15949</strain>
    </source>
</reference>
<dbReference type="InterPro" id="IPR001568">
    <property type="entry name" value="RNase_T2-like"/>
</dbReference>
<dbReference type="InterPro" id="IPR036430">
    <property type="entry name" value="RNase_T2-like_sf"/>
</dbReference>
<dbReference type="Pfam" id="PF00445">
    <property type="entry name" value="Ribonuclease_T2"/>
    <property type="match status" value="1"/>
</dbReference>
<name>A0ABY1NER5_9HYPH</name>
<organism evidence="3 4">
    <name type="scientific">Roseibium denhamense</name>
    <dbReference type="NCBI Taxonomy" id="76305"/>
    <lineage>
        <taxon>Bacteria</taxon>
        <taxon>Pseudomonadati</taxon>
        <taxon>Pseudomonadota</taxon>
        <taxon>Alphaproteobacteria</taxon>
        <taxon>Hyphomicrobiales</taxon>
        <taxon>Stappiaceae</taxon>
        <taxon>Roseibium</taxon>
    </lineage>
</organism>
<evidence type="ECO:0000256" key="2">
    <source>
        <dbReference type="RuleBase" id="RU004328"/>
    </source>
</evidence>
<dbReference type="PANTHER" id="PTHR11240:SF22">
    <property type="entry name" value="RIBONUCLEASE T2"/>
    <property type="match status" value="1"/>
</dbReference>
<gene>
    <name evidence="3" type="ORF">SAMN06265374_0906</name>
</gene>
<dbReference type="PROSITE" id="PS00530">
    <property type="entry name" value="RNASE_T2_1"/>
    <property type="match status" value="1"/>
</dbReference>
<dbReference type="PANTHER" id="PTHR11240">
    <property type="entry name" value="RIBONUCLEASE T2"/>
    <property type="match status" value="1"/>
</dbReference>
<dbReference type="CDD" id="cd01062">
    <property type="entry name" value="RNase_T2_prok"/>
    <property type="match status" value="1"/>
</dbReference>
<evidence type="ECO:0000256" key="1">
    <source>
        <dbReference type="ARBA" id="ARBA00007469"/>
    </source>
</evidence>
<comment type="similarity">
    <text evidence="1 2">Belongs to the RNase T2 family.</text>
</comment>
<dbReference type="InterPro" id="IPR033130">
    <property type="entry name" value="RNase_T2_His_AS_2"/>
</dbReference>
<dbReference type="EMBL" id="FXTT01000001">
    <property type="protein sequence ID" value="SMP07878.1"/>
    <property type="molecule type" value="Genomic_DNA"/>
</dbReference>
<comment type="caution">
    <text evidence="3">The sequence shown here is derived from an EMBL/GenBank/DDBJ whole genome shotgun (WGS) entry which is preliminary data.</text>
</comment>
<protein>
    <submittedName>
        <fullName evidence="3">Ribonuclease T2</fullName>
    </submittedName>
</protein>
<accession>A0ABY1NER5</accession>
<keyword evidence="4" id="KW-1185">Reference proteome</keyword>
<dbReference type="Proteomes" id="UP001157914">
    <property type="component" value="Unassembled WGS sequence"/>
</dbReference>
<evidence type="ECO:0000313" key="4">
    <source>
        <dbReference type="Proteomes" id="UP001157914"/>
    </source>
</evidence>